<protein>
    <submittedName>
        <fullName evidence="7">D-lactate dehydrogenase</fullName>
    </submittedName>
</protein>
<dbReference type="AlphaFoldDB" id="A0A521DE42"/>
<dbReference type="Pfam" id="PF02826">
    <property type="entry name" value="2-Hacid_dh_C"/>
    <property type="match status" value="1"/>
</dbReference>
<dbReference type="PROSITE" id="PS00671">
    <property type="entry name" value="D_2_HYDROXYACID_DH_3"/>
    <property type="match status" value="1"/>
</dbReference>
<dbReference type="CDD" id="cd12183">
    <property type="entry name" value="LDH_like_2"/>
    <property type="match status" value="1"/>
</dbReference>
<evidence type="ECO:0000259" key="5">
    <source>
        <dbReference type="Pfam" id="PF00389"/>
    </source>
</evidence>
<accession>A0A521DE42</accession>
<dbReference type="PANTHER" id="PTHR43026">
    <property type="entry name" value="2-HYDROXYACID DEHYDROGENASE HOMOLOG 1-RELATED"/>
    <property type="match status" value="1"/>
</dbReference>
<evidence type="ECO:0000256" key="3">
    <source>
        <dbReference type="ARBA" id="ARBA00023027"/>
    </source>
</evidence>
<dbReference type="InterPro" id="IPR058205">
    <property type="entry name" value="D-LDH-like"/>
</dbReference>
<dbReference type="OrthoDB" id="1522997at2"/>
<comment type="similarity">
    <text evidence="1 4">Belongs to the D-isomer specific 2-hydroxyacid dehydrogenase family.</text>
</comment>
<dbReference type="SUPFAM" id="SSF52283">
    <property type="entry name" value="Formate/glycerate dehydrogenase catalytic domain-like"/>
    <property type="match status" value="1"/>
</dbReference>
<proteinExistence type="inferred from homology"/>
<dbReference type="RefSeq" id="WP_142604177.1">
    <property type="nucleotide sequence ID" value="NZ_FXSZ01000006.1"/>
</dbReference>
<dbReference type="GO" id="GO:0051287">
    <property type="term" value="F:NAD binding"/>
    <property type="evidence" value="ECO:0007669"/>
    <property type="project" value="InterPro"/>
</dbReference>
<dbReference type="SUPFAM" id="SSF51735">
    <property type="entry name" value="NAD(P)-binding Rossmann-fold domains"/>
    <property type="match status" value="1"/>
</dbReference>
<dbReference type="InterPro" id="IPR006140">
    <property type="entry name" value="D-isomer_DH_NAD-bd"/>
</dbReference>
<gene>
    <name evidence="7" type="ORF">SAMN06265350_106224</name>
</gene>
<feature type="domain" description="D-isomer specific 2-hydroxyacid dehydrogenase catalytic" evidence="5">
    <location>
        <begin position="15"/>
        <end position="327"/>
    </location>
</feature>
<keyword evidence="2 4" id="KW-0560">Oxidoreductase</keyword>
<reference evidence="7 8" key="1">
    <citation type="submission" date="2017-05" db="EMBL/GenBank/DDBJ databases">
        <authorList>
            <person name="Varghese N."/>
            <person name="Submissions S."/>
        </authorList>
    </citation>
    <scope>NUCLEOTIDE SEQUENCE [LARGE SCALE GENOMIC DNA]</scope>
    <source>
        <strain evidence="7 8">DSM 21342</strain>
    </source>
</reference>
<dbReference type="InterPro" id="IPR006139">
    <property type="entry name" value="D-isomer_2_OHA_DH_cat_dom"/>
</dbReference>
<sequence>MKTIIYSTKFFERTYFEQANVIGHELKMVEEALSLETACLAKDCSVVCVFTSDDVSAPVLLQLQELGVRYIAVRATGYDNVDIQTALSLGMKVANVPEYSPHGIAEHAVGLMLALSRKLMLANQQVHHYNFKVDDLIGFNLQHKTVGIVGTGKIGSAMAKILHGFGCHLLGYDIHENKELVEKYGLHYMELEMLCRLSDVITIHVSLNEHTEQLIDKEMIEIMKKGVMVINTARGAVVNTMNVIEGIENGHIGYFGTDVYEKEKGVFFNDYSNKTFEDTMLKKLLSFPNVLLTPHQAFATKESLYTISTTTFHNIGCWALEQNSANELHFEPNIRSR</sequence>
<dbReference type="EMBL" id="FXSZ01000006">
    <property type="protein sequence ID" value="SMO69858.1"/>
    <property type="molecule type" value="Genomic_DNA"/>
</dbReference>
<dbReference type="Gene3D" id="3.40.50.720">
    <property type="entry name" value="NAD(P)-binding Rossmann-like Domain"/>
    <property type="match status" value="2"/>
</dbReference>
<dbReference type="PANTHER" id="PTHR43026:SF1">
    <property type="entry name" value="2-HYDROXYACID DEHYDROGENASE HOMOLOG 1-RELATED"/>
    <property type="match status" value="1"/>
</dbReference>
<organism evidence="7 8">
    <name type="scientific">Solitalea koreensis</name>
    <dbReference type="NCBI Taxonomy" id="543615"/>
    <lineage>
        <taxon>Bacteria</taxon>
        <taxon>Pseudomonadati</taxon>
        <taxon>Bacteroidota</taxon>
        <taxon>Sphingobacteriia</taxon>
        <taxon>Sphingobacteriales</taxon>
        <taxon>Sphingobacteriaceae</taxon>
        <taxon>Solitalea</taxon>
    </lineage>
</organism>
<dbReference type="Proteomes" id="UP000315971">
    <property type="component" value="Unassembled WGS sequence"/>
</dbReference>
<keyword evidence="3" id="KW-0520">NAD</keyword>
<evidence type="ECO:0000256" key="4">
    <source>
        <dbReference type="RuleBase" id="RU003719"/>
    </source>
</evidence>
<evidence type="ECO:0000313" key="8">
    <source>
        <dbReference type="Proteomes" id="UP000315971"/>
    </source>
</evidence>
<dbReference type="InterPro" id="IPR029752">
    <property type="entry name" value="D-isomer_DH_CS1"/>
</dbReference>
<dbReference type="PROSITE" id="PS00065">
    <property type="entry name" value="D_2_HYDROXYACID_DH_1"/>
    <property type="match status" value="1"/>
</dbReference>
<dbReference type="Pfam" id="PF00389">
    <property type="entry name" value="2-Hacid_dh"/>
    <property type="match status" value="1"/>
</dbReference>
<keyword evidence="8" id="KW-1185">Reference proteome</keyword>
<dbReference type="InterPro" id="IPR029753">
    <property type="entry name" value="D-isomer_DH_CS"/>
</dbReference>
<dbReference type="InterPro" id="IPR036291">
    <property type="entry name" value="NAD(P)-bd_dom_sf"/>
</dbReference>
<name>A0A521DE42_9SPHI</name>
<dbReference type="GO" id="GO:0008720">
    <property type="term" value="F:D-lactate dehydrogenase (NAD+) activity"/>
    <property type="evidence" value="ECO:0007669"/>
    <property type="project" value="TreeGrafter"/>
</dbReference>
<feature type="domain" description="D-isomer specific 2-hydroxyacid dehydrogenase NAD-binding" evidence="6">
    <location>
        <begin position="109"/>
        <end position="297"/>
    </location>
</feature>
<evidence type="ECO:0000313" key="7">
    <source>
        <dbReference type="EMBL" id="SMO69858.1"/>
    </source>
</evidence>
<evidence type="ECO:0000256" key="1">
    <source>
        <dbReference type="ARBA" id="ARBA00005854"/>
    </source>
</evidence>
<evidence type="ECO:0000256" key="2">
    <source>
        <dbReference type="ARBA" id="ARBA00023002"/>
    </source>
</evidence>
<evidence type="ECO:0000259" key="6">
    <source>
        <dbReference type="Pfam" id="PF02826"/>
    </source>
</evidence>